<keyword evidence="2" id="KW-0813">Transport</keyword>
<evidence type="ECO:0000256" key="4">
    <source>
        <dbReference type="SAM" id="SignalP"/>
    </source>
</evidence>
<dbReference type="PROSITE" id="PS51257">
    <property type="entry name" value="PROKAR_LIPOPROTEIN"/>
    <property type="match status" value="1"/>
</dbReference>
<name>A0ABR8HJC8_NOSPU</name>
<evidence type="ECO:0000256" key="2">
    <source>
        <dbReference type="ARBA" id="ARBA00022448"/>
    </source>
</evidence>
<dbReference type="RefSeq" id="WP_185568911.1">
    <property type="nucleotide sequence ID" value="NZ_JACJTC010000034.1"/>
</dbReference>
<dbReference type="Gene3D" id="3.10.105.10">
    <property type="entry name" value="Dipeptide-binding Protein, Domain 3"/>
    <property type="match status" value="1"/>
</dbReference>
<feature type="chain" id="PRO_5045243191" evidence="4">
    <location>
        <begin position="33"/>
        <end position="549"/>
    </location>
</feature>
<dbReference type="InterPro" id="IPR000914">
    <property type="entry name" value="SBP_5_dom"/>
</dbReference>
<protein>
    <submittedName>
        <fullName evidence="6">ABC transporter substrate-binding protein</fullName>
    </submittedName>
</protein>
<dbReference type="PANTHER" id="PTHR30290">
    <property type="entry name" value="PERIPLASMIC BINDING COMPONENT OF ABC TRANSPORTER"/>
    <property type="match status" value="1"/>
</dbReference>
<dbReference type="Pfam" id="PF00496">
    <property type="entry name" value="SBP_bac_5"/>
    <property type="match status" value="1"/>
</dbReference>
<dbReference type="CDD" id="cd08518">
    <property type="entry name" value="PBP2_NikA_DppA_OppA_like_19"/>
    <property type="match status" value="1"/>
</dbReference>
<dbReference type="PIRSF" id="PIRSF002741">
    <property type="entry name" value="MppA"/>
    <property type="match status" value="1"/>
</dbReference>
<reference evidence="6 7" key="1">
    <citation type="journal article" date="2020" name="ISME J.">
        <title>Comparative genomics reveals insights into cyanobacterial evolution and habitat adaptation.</title>
        <authorList>
            <person name="Chen M.Y."/>
            <person name="Teng W.K."/>
            <person name="Zhao L."/>
            <person name="Hu C.X."/>
            <person name="Zhou Y.K."/>
            <person name="Han B.P."/>
            <person name="Song L.R."/>
            <person name="Shu W.S."/>
        </authorList>
    </citation>
    <scope>NUCLEOTIDE SEQUENCE [LARGE SCALE GENOMIC DNA]</scope>
    <source>
        <strain evidence="6 7">FACHB-252</strain>
    </source>
</reference>
<evidence type="ECO:0000313" key="7">
    <source>
        <dbReference type="Proteomes" id="UP000606396"/>
    </source>
</evidence>
<dbReference type="PANTHER" id="PTHR30290:SF9">
    <property type="entry name" value="OLIGOPEPTIDE-BINDING PROTEIN APPA"/>
    <property type="match status" value="1"/>
</dbReference>
<evidence type="ECO:0000259" key="5">
    <source>
        <dbReference type="Pfam" id="PF00496"/>
    </source>
</evidence>
<comment type="similarity">
    <text evidence="1">Belongs to the bacterial solute-binding protein 5 family.</text>
</comment>
<dbReference type="InterPro" id="IPR030678">
    <property type="entry name" value="Peptide/Ni-bd"/>
</dbReference>
<dbReference type="Proteomes" id="UP000606396">
    <property type="component" value="Unassembled WGS sequence"/>
</dbReference>
<dbReference type="InterPro" id="IPR039424">
    <property type="entry name" value="SBP_5"/>
</dbReference>
<comment type="caution">
    <text evidence="6">The sequence shown here is derived from an EMBL/GenBank/DDBJ whole genome shotgun (WGS) entry which is preliminary data.</text>
</comment>
<keyword evidence="7" id="KW-1185">Reference proteome</keyword>
<feature type="domain" description="Solute-binding protein family 5" evidence="5">
    <location>
        <begin position="91"/>
        <end position="435"/>
    </location>
</feature>
<dbReference type="SUPFAM" id="SSF53850">
    <property type="entry name" value="Periplasmic binding protein-like II"/>
    <property type="match status" value="1"/>
</dbReference>
<sequence length="549" mass="61102">MNLSISRLKICKIKWWHWLSSLLLVQILTACSQVSSSPPATKVSGESKDEIVLAFSWEDFDDKGFDPTMGWNYYGPPLFQSTLLRRNENLELVNDLAQNYTISSDRKIWTFKIREDVRFSDGQPLTAEDVAYTFNYTKESGGLVDLSALDKAVVKGNYEVELHLKQPRITFINQIASLGIVPKYAHNKNYLRNPIGSGPYRLVQWNPGEQIIAEANPYYYGTPANIKRLVILLTLEDATLAAAKAGRVDVARIPPSLAIQQIPGMNLYAHRSDGHAGLMLPYIPNTGKKTSQGYSIGNDVTADPAIRQAVNYAINRQVLVDSILEGYGSPAYTPVSGMPWEEAKAKIQDADANKAQQILAAAGWKDNNGDGILEKQGLKAEFSILYPAKDSVRQGLALAVAQMLKPIGIQVNAEGRSWKEIERRLHSDVVLYVLGTYDPLILYNLYHSSVAQGNWQNPGYYANPTVDQNLDKGMTAASEIEARLFWQKIQWDGQTGITTKGDAASTWLVSPDQTYFVNSCLDLGKQQQISHNYTGSILANVTSWKWNCE</sequence>
<organism evidence="6 7">
    <name type="scientific">Nostoc punctiforme FACHB-252</name>
    <dbReference type="NCBI Taxonomy" id="1357509"/>
    <lineage>
        <taxon>Bacteria</taxon>
        <taxon>Bacillati</taxon>
        <taxon>Cyanobacteriota</taxon>
        <taxon>Cyanophyceae</taxon>
        <taxon>Nostocales</taxon>
        <taxon>Nostocaceae</taxon>
        <taxon>Nostoc</taxon>
    </lineage>
</organism>
<dbReference type="Gene3D" id="3.40.190.10">
    <property type="entry name" value="Periplasmic binding protein-like II"/>
    <property type="match status" value="1"/>
</dbReference>
<dbReference type="EMBL" id="JACJTC010000034">
    <property type="protein sequence ID" value="MBD2615919.1"/>
    <property type="molecule type" value="Genomic_DNA"/>
</dbReference>
<gene>
    <name evidence="6" type="ORF">H6G94_32515</name>
</gene>
<evidence type="ECO:0000256" key="1">
    <source>
        <dbReference type="ARBA" id="ARBA00005695"/>
    </source>
</evidence>
<feature type="signal peptide" evidence="4">
    <location>
        <begin position="1"/>
        <end position="32"/>
    </location>
</feature>
<evidence type="ECO:0000313" key="6">
    <source>
        <dbReference type="EMBL" id="MBD2615919.1"/>
    </source>
</evidence>
<keyword evidence="3 4" id="KW-0732">Signal</keyword>
<proteinExistence type="inferred from homology"/>
<evidence type="ECO:0000256" key="3">
    <source>
        <dbReference type="ARBA" id="ARBA00022729"/>
    </source>
</evidence>
<accession>A0ABR8HJC8</accession>